<feature type="compositionally biased region" description="Polar residues" evidence="1">
    <location>
        <begin position="224"/>
        <end position="238"/>
    </location>
</feature>
<keyword evidence="3" id="KW-0449">Lipoprotein</keyword>
<gene>
    <name evidence="3" type="ORF">ACFL27_05375</name>
</gene>
<evidence type="ECO:0000313" key="4">
    <source>
        <dbReference type="Proteomes" id="UP001594351"/>
    </source>
</evidence>
<dbReference type="Proteomes" id="UP001594351">
    <property type="component" value="Unassembled WGS sequence"/>
</dbReference>
<feature type="region of interest" description="Disordered" evidence="1">
    <location>
        <begin position="220"/>
        <end position="239"/>
    </location>
</feature>
<reference evidence="3 4" key="1">
    <citation type="submission" date="2024-09" db="EMBL/GenBank/DDBJ databases">
        <title>Laminarin stimulates single cell rates of sulfate reduction while oxygen inhibits transcriptomic activity in coastal marine sediment.</title>
        <authorList>
            <person name="Lindsay M."/>
            <person name="Orcutt B."/>
            <person name="Emerson D."/>
            <person name="Stepanauskas R."/>
            <person name="D'Angelo T."/>
        </authorList>
    </citation>
    <scope>NUCLEOTIDE SEQUENCE [LARGE SCALE GENOMIC DNA]</scope>
    <source>
        <strain evidence="3">SAG AM-311-K15</strain>
    </source>
</reference>
<evidence type="ECO:0000259" key="2">
    <source>
        <dbReference type="Pfam" id="PF03886"/>
    </source>
</evidence>
<dbReference type="EMBL" id="JBHPBY010000049">
    <property type="protein sequence ID" value="MFC1849622.1"/>
    <property type="molecule type" value="Genomic_DNA"/>
</dbReference>
<sequence>MKKSVNLNRKTGRSSPRHLNRMFCLFICCCALIFLGFPCTTKIPSKHYYLVTFPMPKPFPQIKYPFTVRVKDFRISSTYNRNQLVYRYSLHELEYYNYQLWTEKPQKMVSDLVRKSIARSNLFAKVTEKLGEATPDFTLTGEIDAIEELDSDDFWYAHLAMRFQLQRFEDDKIIWTYSFDERRKVTVKEPRIVVRTLSEILDREMMKIIKNLDAFLKRKEGGTDSETTAETSPDSQTEVVAVSATPELTTPVPEEQQPGGLPYYLPHDTVWLDDSLLLSDTTPIPTGMGAIFVPASTSPEREPVVIIYKGSEKIGSSPMGRKIVLEPGEYLIQIGSGTIEQMMPHKAAVEEQRITVIEPTWASLDIRVLDEHFIPFRGTYEIIAIPSREEYGIGFGADEERAEETKVWILPPGLYKIVRAGGTYRDRTNFSTVQLTAGELTVFSLVLDEDTGNFLGAGIIEEEEGIELIRKWKFRALVGGDLLFINQTDSTRGDLEGWTTTGNVFLDSLSNYSSDKHRLNLRLEVEEGLVKRPDENAQTLNDRLYFHSIYTYFWRKKFGPYVRAGIETALTNRYFYFENDQIHTIYIFDSDHKKASFSHEEERVKLAQPFAPIQLKEGFGGNLNLYSTEFLDLSVRLGLGARQYIAHDYLTNIEETETEATFQEVDDYYIEGFELSFVAFARTTRYIAWSCEFDSLFPFNKPDDYILNLRNIVSLRLVSFASLNYKIDLFRDSNVNAEHPTSVQHQFLLRFSYTLL</sequence>
<keyword evidence="4" id="KW-1185">Reference proteome</keyword>
<comment type="caution">
    <text evidence="3">The sequence shown here is derived from an EMBL/GenBank/DDBJ whole genome shotgun (WGS) entry which is preliminary data.</text>
</comment>
<dbReference type="Pfam" id="PF03886">
    <property type="entry name" value="ABC_trans_aux"/>
    <property type="match status" value="1"/>
</dbReference>
<dbReference type="SUPFAM" id="SSF159594">
    <property type="entry name" value="XCC0632-like"/>
    <property type="match status" value="1"/>
</dbReference>
<feature type="domain" description="ABC-type transport auxiliary lipoprotein component" evidence="2">
    <location>
        <begin position="54"/>
        <end position="203"/>
    </location>
</feature>
<proteinExistence type="predicted"/>
<protein>
    <submittedName>
        <fullName evidence="3">ABC-type transport auxiliary lipoprotein family protein</fullName>
    </submittedName>
</protein>
<dbReference type="InterPro" id="IPR005586">
    <property type="entry name" value="ABC_trans_aux"/>
</dbReference>
<evidence type="ECO:0000256" key="1">
    <source>
        <dbReference type="SAM" id="MobiDB-lite"/>
    </source>
</evidence>
<organism evidence="3 4">
    <name type="scientific">candidate division CSSED10-310 bacterium</name>
    <dbReference type="NCBI Taxonomy" id="2855610"/>
    <lineage>
        <taxon>Bacteria</taxon>
        <taxon>Bacteria division CSSED10-310</taxon>
    </lineage>
</organism>
<accession>A0ABV6YTU9</accession>
<evidence type="ECO:0000313" key="3">
    <source>
        <dbReference type="EMBL" id="MFC1849622.1"/>
    </source>
</evidence>
<dbReference type="Gene3D" id="3.40.50.10610">
    <property type="entry name" value="ABC-type transport auxiliary lipoprotein component"/>
    <property type="match status" value="1"/>
</dbReference>
<name>A0ABV6YTU9_UNCC1</name>